<dbReference type="Proteomes" id="UP000182818">
    <property type="component" value="Unassembled WGS sequence"/>
</dbReference>
<reference evidence="2 4" key="2">
    <citation type="submission" date="2016-10" db="EMBL/GenBank/DDBJ databases">
        <authorList>
            <person name="Varghese N."/>
            <person name="Submissions S."/>
        </authorList>
    </citation>
    <scope>NUCLEOTIDE SEQUENCE [LARGE SCALE GENOMIC DNA]</scope>
    <source>
        <strain evidence="2 4">CGMCC 1.3889</strain>
    </source>
</reference>
<dbReference type="PATRIC" id="fig|319653.3.peg.1417"/>
<dbReference type="AlphaFoldDB" id="A0A0R2K2R8"/>
<dbReference type="Proteomes" id="UP000051749">
    <property type="component" value="Unassembled WGS sequence"/>
</dbReference>
<name>A0A0R2K2R8_9LACO</name>
<evidence type="ECO:0000313" key="3">
    <source>
        <dbReference type="Proteomes" id="UP000051749"/>
    </source>
</evidence>
<dbReference type="STRING" id="319653.SAMN04487973_12717"/>
<proteinExistence type="predicted"/>
<accession>A0A0R2K2R8</accession>
<evidence type="ECO:0000313" key="4">
    <source>
        <dbReference type="Proteomes" id="UP000182818"/>
    </source>
</evidence>
<evidence type="ECO:0000313" key="1">
    <source>
        <dbReference type="EMBL" id="KRN81356.1"/>
    </source>
</evidence>
<dbReference type="OrthoDB" id="9802752at2"/>
<sequence>MKKDKFDGYLICPGNSRRQINQFKRMFAKDNLKYVSKNDQYLQMRCISQLPKTYALDVNVKKENVGYFSVGVINPSLLTVKIYKIINQMAEKMFREETIYGLKDYDGLDRINKSIIGGLEIKNSIQLLLIRLLLYGIRLQLIRFFKMVINAQHYLRQFIFWE</sequence>
<reference evidence="1 3" key="1">
    <citation type="journal article" date="2015" name="Genome Announc.">
        <title>Expanding the biotechnology potential of lactobacilli through comparative genomics of 213 strains and associated genera.</title>
        <authorList>
            <person name="Sun Z."/>
            <person name="Harris H.M."/>
            <person name="McCann A."/>
            <person name="Guo C."/>
            <person name="Argimon S."/>
            <person name="Zhang W."/>
            <person name="Yang X."/>
            <person name="Jeffery I.B."/>
            <person name="Cooney J.C."/>
            <person name="Kagawa T.F."/>
            <person name="Liu W."/>
            <person name="Song Y."/>
            <person name="Salvetti E."/>
            <person name="Wrobel A."/>
            <person name="Rasinkangas P."/>
            <person name="Parkhill J."/>
            <person name="Rea M.C."/>
            <person name="O'Sullivan O."/>
            <person name="Ritari J."/>
            <person name="Douillard F.P."/>
            <person name="Paul Ross R."/>
            <person name="Yang R."/>
            <person name="Briner A.E."/>
            <person name="Felis G.E."/>
            <person name="de Vos W.M."/>
            <person name="Barrangou R."/>
            <person name="Klaenhammer T.R."/>
            <person name="Caufield P.W."/>
            <person name="Cui Y."/>
            <person name="Zhang H."/>
            <person name="O'Toole P.W."/>
        </authorList>
    </citation>
    <scope>NUCLEOTIDE SEQUENCE [LARGE SCALE GENOMIC DNA]</scope>
    <source>
        <strain evidence="1 3">DSM 22301</strain>
    </source>
</reference>
<protein>
    <submittedName>
        <fullName evidence="1">Uncharacterized protein</fullName>
    </submittedName>
</protein>
<organism evidence="1 3">
    <name type="scientific">Pediococcus ethanolidurans</name>
    <dbReference type="NCBI Taxonomy" id="319653"/>
    <lineage>
        <taxon>Bacteria</taxon>
        <taxon>Bacillati</taxon>
        <taxon>Bacillota</taxon>
        <taxon>Bacilli</taxon>
        <taxon>Lactobacillales</taxon>
        <taxon>Lactobacillaceae</taxon>
        <taxon>Pediococcus</taxon>
    </lineage>
</organism>
<keyword evidence="4" id="KW-1185">Reference proteome</keyword>
<evidence type="ECO:0000313" key="2">
    <source>
        <dbReference type="EMBL" id="SER91480.1"/>
    </source>
</evidence>
<dbReference type="GeneID" id="76044427"/>
<dbReference type="EMBL" id="JQBY01000031">
    <property type="protein sequence ID" value="KRN81356.1"/>
    <property type="molecule type" value="Genomic_DNA"/>
</dbReference>
<dbReference type="RefSeq" id="WP_057807830.1">
    <property type="nucleotide sequence ID" value="NZ_BJYP01000044.1"/>
</dbReference>
<gene>
    <name evidence="1" type="ORF">IV87_GL001399</name>
    <name evidence="2" type="ORF">SAMN04487973_12717</name>
</gene>
<dbReference type="EMBL" id="FOGK01000027">
    <property type="protein sequence ID" value="SER91480.1"/>
    <property type="molecule type" value="Genomic_DNA"/>
</dbReference>
<comment type="caution">
    <text evidence="1">The sequence shown here is derived from an EMBL/GenBank/DDBJ whole genome shotgun (WGS) entry which is preliminary data.</text>
</comment>